<feature type="region of interest" description="Disordered" evidence="6">
    <location>
        <begin position="1"/>
        <end position="103"/>
    </location>
</feature>
<comment type="caution">
    <text evidence="8">The sequence shown here is derived from an EMBL/GenBank/DDBJ whole genome shotgun (WGS) entry which is preliminary data.</text>
</comment>
<evidence type="ECO:0000256" key="2">
    <source>
        <dbReference type="ARBA" id="ARBA00022723"/>
    </source>
</evidence>
<dbReference type="GO" id="GO:0000977">
    <property type="term" value="F:RNA polymerase II transcription regulatory region sequence-specific DNA binding"/>
    <property type="evidence" value="ECO:0007669"/>
    <property type="project" value="TreeGrafter"/>
</dbReference>
<name>A0A1E3KCI6_9TREE</name>
<evidence type="ECO:0000256" key="5">
    <source>
        <dbReference type="ARBA" id="ARBA00023242"/>
    </source>
</evidence>
<dbReference type="InterPro" id="IPR056751">
    <property type="entry name" value="PAS_13"/>
</dbReference>
<feature type="compositionally biased region" description="Low complexity" evidence="6">
    <location>
        <begin position="19"/>
        <end position="52"/>
    </location>
</feature>
<organism evidence="8 9">
    <name type="scientific">Cryptococcus amylolentus CBS 6273</name>
    <dbReference type="NCBI Taxonomy" id="1296118"/>
    <lineage>
        <taxon>Eukaryota</taxon>
        <taxon>Fungi</taxon>
        <taxon>Dikarya</taxon>
        <taxon>Basidiomycota</taxon>
        <taxon>Agaricomycotina</taxon>
        <taxon>Tremellomycetes</taxon>
        <taxon>Tremellales</taxon>
        <taxon>Cryptococcaceae</taxon>
        <taxon>Cryptococcus</taxon>
    </lineage>
</organism>
<feature type="domain" description="ERT1/acuK family PAS" evidence="7">
    <location>
        <begin position="475"/>
        <end position="642"/>
    </location>
</feature>
<dbReference type="GO" id="GO:0046872">
    <property type="term" value="F:metal ion binding"/>
    <property type="evidence" value="ECO:0007669"/>
    <property type="project" value="UniProtKB-KW"/>
</dbReference>
<dbReference type="OrthoDB" id="65716at2759"/>
<keyword evidence="3" id="KW-0805">Transcription regulation</keyword>
<feature type="region of interest" description="Disordered" evidence="6">
    <location>
        <begin position="182"/>
        <end position="203"/>
    </location>
</feature>
<protein>
    <recommendedName>
        <fullName evidence="7">ERT1/acuK family PAS domain-containing protein</fullName>
    </recommendedName>
</protein>
<evidence type="ECO:0000256" key="3">
    <source>
        <dbReference type="ARBA" id="ARBA00023015"/>
    </source>
</evidence>
<evidence type="ECO:0000313" key="9">
    <source>
        <dbReference type="Proteomes" id="UP000095149"/>
    </source>
</evidence>
<reference evidence="8 9" key="1">
    <citation type="submission" date="2016-06" db="EMBL/GenBank/DDBJ databases">
        <title>Evolution of pathogenesis and genome organization in the Tremellales.</title>
        <authorList>
            <person name="Cuomo C."/>
            <person name="Litvintseva A."/>
            <person name="Heitman J."/>
            <person name="Chen Y."/>
            <person name="Sun S."/>
            <person name="Springer D."/>
            <person name="Dromer F."/>
            <person name="Young S."/>
            <person name="Zeng Q."/>
            <person name="Chapman S."/>
            <person name="Gujja S."/>
            <person name="Saif S."/>
            <person name="Birren B."/>
        </authorList>
    </citation>
    <scope>NUCLEOTIDE SEQUENCE [LARGE SCALE GENOMIC DNA]</scope>
    <source>
        <strain evidence="8 9">CBS 6273</strain>
    </source>
</reference>
<sequence length="644" mass="71242">MDDPNAPFQGYQYQPPPSHQQQPSQQQQQQQQPQQSLYNFVQSQNLQSSNNNYFTGLPDPNTSSEMQGRSLSHGSRLDGRQASNENVVPSAQPARKKPAGIGQSRKLSALEKLASTVAEVIWFVKAEGLVKDASKERLRISVETAPHLLTAMDITMSINPNLRYESLNFIYQCAYFRHPQQQSLSHQKVPQPLAPPPTSQAPVYPESNFPPAWPLLPEANGNQVPFGEAPERLQSINDAAGLMGPPATTWGTTATKEEGELAALNKFMKDLGVPNLPNDFLSFMNQLDNPTTANSLTVPSTSSGLPDIPSQFAPGQRGLDKGKGKEMSRVDKYLMAAADQPNGTRASRLAQVIKAKYDAGLLKPYDYVKGYERMNKWMESGRAAPKMESRAGTESPQQKGVNRNGRLSITSVPAPVFGKSISSESRRRILAALAGFRPKFRQIARTLTNVDLVFVEEAMERWMLEYDRALASIHTPSCIWRRTGEIQKANQEFSNLTGIPASMFRDGQLCVYELMDEDSAVRYWEGYAKIAFDPSQRSFSIPCTLHIPFSLARHRPRHLSAVPLPAPSKSAASAPPSLNVPDLALPQQGMYAESSGPSEGVDRGVNSIGREEEFREMQCMFSVTIRRDAWGVPVAIMGQWIPIQ</sequence>
<accession>A0A1E3KCI6</accession>
<keyword evidence="2" id="KW-0479">Metal-binding</keyword>
<gene>
    <name evidence="8" type="ORF">I350_01417</name>
</gene>
<comment type="subcellular location">
    <subcellularLocation>
        <location evidence="1">Nucleus</location>
    </subcellularLocation>
</comment>
<evidence type="ECO:0000256" key="4">
    <source>
        <dbReference type="ARBA" id="ARBA00023163"/>
    </source>
</evidence>
<feature type="region of interest" description="Disordered" evidence="6">
    <location>
        <begin position="382"/>
        <end position="403"/>
    </location>
</feature>
<feature type="compositionally biased region" description="Polar residues" evidence="6">
    <location>
        <begin position="60"/>
        <end position="73"/>
    </location>
</feature>
<dbReference type="GO" id="GO:0005634">
    <property type="term" value="C:nucleus"/>
    <property type="evidence" value="ECO:0007669"/>
    <property type="project" value="UniProtKB-SubCell"/>
</dbReference>
<dbReference type="PANTHER" id="PTHR31986">
    <property type="entry name" value="REGULATOR OF DRUG SENSITIVITY 2"/>
    <property type="match status" value="1"/>
</dbReference>
<keyword evidence="4" id="KW-0804">Transcription</keyword>
<dbReference type="EMBL" id="MEKH01000002">
    <property type="protein sequence ID" value="ODO10819.1"/>
    <property type="molecule type" value="Genomic_DNA"/>
</dbReference>
<dbReference type="InterPro" id="IPR053045">
    <property type="entry name" value="Zinc_cluster_trans_reg"/>
</dbReference>
<feature type="region of interest" description="Disordered" evidence="6">
    <location>
        <begin position="297"/>
        <end position="324"/>
    </location>
</feature>
<dbReference type="Proteomes" id="UP000095149">
    <property type="component" value="Unassembled WGS sequence"/>
</dbReference>
<dbReference type="AlphaFoldDB" id="A0A1E3KCI6"/>
<evidence type="ECO:0000256" key="6">
    <source>
        <dbReference type="SAM" id="MobiDB-lite"/>
    </source>
</evidence>
<dbReference type="Pfam" id="PF24990">
    <property type="entry name" value="PAS_13"/>
    <property type="match status" value="1"/>
</dbReference>
<evidence type="ECO:0000313" key="8">
    <source>
        <dbReference type="EMBL" id="ODO10819.1"/>
    </source>
</evidence>
<feature type="compositionally biased region" description="Polar residues" evidence="6">
    <location>
        <begin position="392"/>
        <end position="403"/>
    </location>
</feature>
<evidence type="ECO:0000259" key="7">
    <source>
        <dbReference type="Pfam" id="PF24990"/>
    </source>
</evidence>
<evidence type="ECO:0000256" key="1">
    <source>
        <dbReference type="ARBA" id="ARBA00004123"/>
    </source>
</evidence>
<dbReference type="PANTHER" id="PTHR31986:SF7">
    <property type="entry name" value="REGULATOR OF DRUG SENSITIVITY 2"/>
    <property type="match status" value="1"/>
</dbReference>
<keyword evidence="5" id="KW-0539">Nucleus</keyword>
<proteinExistence type="predicted"/>